<name>A0A0A9GW50_ARUDO</name>
<proteinExistence type="predicted"/>
<sequence>MCTNNDRRLNSITSLLGFTEQKGILHSKVNSQLSLGTLKAFDLRSQNNTMSRKQSEDMKCLA</sequence>
<evidence type="ECO:0000313" key="1">
    <source>
        <dbReference type="EMBL" id="JAE26791.1"/>
    </source>
</evidence>
<accession>A0A0A9GW50</accession>
<reference evidence="1" key="2">
    <citation type="journal article" date="2015" name="Data Brief">
        <title>Shoot transcriptome of the giant reed, Arundo donax.</title>
        <authorList>
            <person name="Barrero R.A."/>
            <person name="Guerrero F.D."/>
            <person name="Moolhuijzen P."/>
            <person name="Goolsby J.A."/>
            <person name="Tidwell J."/>
            <person name="Bellgard S.E."/>
            <person name="Bellgard M.I."/>
        </authorList>
    </citation>
    <scope>NUCLEOTIDE SEQUENCE</scope>
    <source>
        <tissue evidence="1">Shoot tissue taken approximately 20 cm above the soil surface</tissue>
    </source>
</reference>
<organism evidence="1">
    <name type="scientific">Arundo donax</name>
    <name type="common">Giant reed</name>
    <name type="synonym">Donax arundinaceus</name>
    <dbReference type="NCBI Taxonomy" id="35708"/>
    <lineage>
        <taxon>Eukaryota</taxon>
        <taxon>Viridiplantae</taxon>
        <taxon>Streptophyta</taxon>
        <taxon>Embryophyta</taxon>
        <taxon>Tracheophyta</taxon>
        <taxon>Spermatophyta</taxon>
        <taxon>Magnoliopsida</taxon>
        <taxon>Liliopsida</taxon>
        <taxon>Poales</taxon>
        <taxon>Poaceae</taxon>
        <taxon>PACMAD clade</taxon>
        <taxon>Arundinoideae</taxon>
        <taxon>Arundineae</taxon>
        <taxon>Arundo</taxon>
    </lineage>
</organism>
<dbReference type="EMBL" id="GBRH01171105">
    <property type="protein sequence ID" value="JAE26791.1"/>
    <property type="molecule type" value="Transcribed_RNA"/>
</dbReference>
<reference evidence="1" key="1">
    <citation type="submission" date="2014-09" db="EMBL/GenBank/DDBJ databases">
        <authorList>
            <person name="Magalhaes I.L.F."/>
            <person name="Oliveira U."/>
            <person name="Santos F.R."/>
            <person name="Vidigal T.H.D.A."/>
            <person name="Brescovit A.D."/>
            <person name="Santos A.J."/>
        </authorList>
    </citation>
    <scope>NUCLEOTIDE SEQUENCE</scope>
    <source>
        <tissue evidence="1">Shoot tissue taken approximately 20 cm above the soil surface</tissue>
    </source>
</reference>
<dbReference type="AlphaFoldDB" id="A0A0A9GW50"/>
<protein>
    <submittedName>
        <fullName evidence="1">Uncharacterized protein</fullName>
    </submittedName>
</protein>